<keyword evidence="5" id="KW-1185">Reference proteome</keyword>
<accession>A0AA48KRI9</accession>
<dbReference type="AlphaFoldDB" id="A0AA48KRI9"/>
<dbReference type="Pfam" id="PF00258">
    <property type="entry name" value="Flavodoxin_1"/>
    <property type="match status" value="1"/>
</dbReference>
<evidence type="ECO:0000313" key="5">
    <source>
        <dbReference type="Proteomes" id="UP001333710"/>
    </source>
</evidence>
<dbReference type="GO" id="GO:0030586">
    <property type="term" value="F:[methionine synthase] reductase (NADPH) activity"/>
    <property type="evidence" value="ECO:0007669"/>
    <property type="project" value="TreeGrafter"/>
</dbReference>
<dbReference type="Gene3D" id="3.40.50.360">
    <property type="match status" value="1"/>
</dbReference>
<evidence type="ECO:0000256" key="2">
    <source>
        <dbReference type="ARBA" id="ARBA00022643"/>
    </source>
</evidence>
<dbReference type="GO" id="GO:0005829">
    <property type="term" value="C:cytosol"/>
    <property type="evidence" value="ECO:0007669"/>
    <property type="project" value="TreeGrafter"/>
</dbReference>
<dbReference type="PANTHER" id="PTHR19384:SF84">
    <property type="entry name" value="METHIONINE SYNTHASE REDUCTASE"/>
    <property type="match status" value="1"/>
</dbReference>
<evidence type="ECO:0000256" key="1">
    <source>
        <dbReference type="ARBA" id="ARBA00022630"/>
    </source>
</evidence>
<dbReference type="GO" id="GO:0010181">
    <property type="term" value="F:FMN binding"/>
    <property type="evidence" value="ECO:0007669"/>
    <property type="project" value="InterPro"/>
</dbReference>
<feature type="domain" description="Flavodoxin-like" evidence="3">
    <location>
        <begin position="4"/>
        <end position="144"/>
    </location>
</feature>
<dbReference type="RefSeq" id="WP_338293674.1">
    <property type="nucleotide sequence ID" value="NZ_AP027272.1"/>
</dbReference>
<name>A0AA48KRI9_9ALTE</name>
<dbReference type="InterPro" id="IPR008254">
    <property type="entry name" value="Flavodoxin/NO_synth"/>
</dbReference>
<dbReference type="EMBL" id="AP027272">
    <property type="protein sequence ID" value="BDX07623.1"/>
    <property type="molecule type" value="Genomic_DNA"/>
</dbReference>
<evidence type="ECO:0000313" key="4">
    <source>
        <dbReference type="EMBL" id="BDX07623.1"/>
    </source>
</evidence>
<dbReference type="Proteomes" id="UP001333710">
    <property type="component" value="Chromosome"/>
</dbReference>
<evidence type="ECO:0000259" key="3">
    <source>
        <dbReference type="PROSITE" id="PS50902"/>
    </source>
</evidence>
<gene>
    <name evidence="4" type="primary">yqcA</name>
    <name evidence="4" type="ORF">MACH26_31440</name>
</gene>
<proteinExistence type="predicted"/>
<dbReference type="PROSITE" id="PS50902">
    <property type="entry name" value="FLAVODOXIN_LIKE"/>
    <property type="match status" value="1"/>
</dbReference>
<dbReference type="GO" id="GO:0009086">
    <property type="term" value="P:methionine biosynthetic process"/>
    <property type="evidence" value="ECO:0007669"/>
    <property type="project" value="TreeGrafter"/>
</dbReference>
<keyword evidence="2" id="KW-0288">FMN</keyword>
<reference evidence="4" key="1">
    <citation type="submission" date="2023-01" db="EMBL/GenBank/DDBJ databases">
        <title>Complete genome sequence of Planctobacterium marinum strain Dej080120_11.</title>
        <authorList>
            <person name="Ueki S."/>
            <person name="Maruyama F."/>
        </authorList>
    </citation>
    <scope>NUCLEOTIDE SEQUENCE</scope>
    <source>
        <strain evidence="4">Dej080120_11</strain>
    </source>
</reference>
<dbReference type="KEGG" id="pmaw:MACH26_31440"/>
<dbReference type="InterPro" id="IPR029039">
    <property type="entry name" value="Flavoprotein-like_sf"/>
</dbReference>
<dbReference type="GO" id="GO:0050660">
    <property type="term" value="F:flavin adenine dinucleotide binding"/>
    <property type="evidence" value="ECO:0007669"/>
    <property type="project" value="TreeGrafter"/>
</dbReference>
<protein>
    <submittedName>
        <fullName evidence="4">Flavodoxin</fullName>
    </submittedName>
</protein>
<dbReference type="GO" id="GO:0050667">
    <property type="term" value="P:homocysteine metabolic process"/>
    <property type="evidence" value="ECO:0007669"/>
    <property type="project" value="TreeGrafter"/>
</dbReference>
<sequence length="147" mass="15986">MASVSIFVGSVYGNAQHVAEQCEENLVEIGHDVSLFSEPEIDDFKDAENVLVITSTTGQGDLPPNIEFFAQDLRDQMPLMGGKSFAVVALGDSSYGDTFGGAGHTMYEILTELQGKPMADLFIVDAMETFEPETEVVPWVTKLFSVN</sequence>
<keyword evidence="1" id="KW-0285">Flavoprotein</keyword>
<organism evidence="4 5">
    <name type="scientific">Planctobacterium marinum</name>
    <dbReference type="NCBI Taxonomy" id="1631968"/>
    <lineage>
        <taxon>Bacteria</taxon>
        <taxon>Pseudomonadati</taxon>
        <taxon>Pseudomonadota</taxon>
        <taxon>Gammaproteobacteria</taxon>
        <taxon>Alteromonadales</taxon>
        <taxon>Alteromonadaceae</taxon>
        <taxon>Planctobacterium</taxon>
    </lineage>
</organism>
<dbReference type="SUPFAM" id="SSF52218">
    <property type="entry name" value="Flavoproteins"/>
    <property type="match status" value="1"/>
</dbReference>
<dbReference type="PANTHER" id="PTHR19384">
    <property type="entry name" value="NITRIC OXIDE SYNTHASE-RELATED"/>
    <property type="match status" value="1"/>
</dbReference>